<evidence type="ECO:0000256" key="2">
    <source>
        <dbReference type="SAM" id="Phobius"/>
    </source>
</evidence>
<keyword evidence="4" id="KW-1185">Reference proteome</keyword>
<feature type="transmembrane region" description="Helical" evidence="2">
    <location>
        <begin position="117"/>
        <end position="134"/>
    </location>
</feature>
<sequence length="144" mass="15342">MNAANPYEPPDPNCDPSSPDEDVSATTGNPQTRRGVVFVGTAVWMVATCWLTNKLELPDYQVFLALGVSLALSMLVTGPFLPTEDAGKSKYAALGVLTVSVVAAAAQYIGGNDWREAAFMVMLCVSLAGSLIQSKRRSNRSEQS</sequence>
<organism evidence="3 4">
    <name type="scientific">Aporhodopirellula aestuarii</name>
    <dbReference type="NCBI Taxonomy" id="2950107"/>
    <lineage>
        <taxon>Bacteria</taxon>
        <taxon>Pseudomonadati</taxon>
        <taxon>Planctomycetota</taxon>
        <taxon>Planctomycetia</taxon>
        <taxon>Pirellulales</taxon>
        <taxon>Pirellulaceae</taxon>
        <taxon>Aporhodopirellula</taxon>
    </lineage>
</organism>
<feature type="transmembrane region" description="Helical" evidence="2">
    <location>
        <begin position="93"/>
        <end position="111"/>
    </location>
</feature>
<feature type="transmembrane region" description="Helical" evidence="2">
    <location>
        <begin position="60"/>
        <end position="81"/>
    </location>
</feature>
<name>A0ABT0U5W4_9BACT</name>
<dbReference type="Proteomes" id="UP001202961">
    <property type="component" value="Unassembled WGS sequence"/>
</dbReference>
<evidence type="ECO:0000256" key="1">
    <source>
        <dbReference type="SAM" id="MobiDB-lite"/>
    </source>
</evidence>
<reference evidence="3 4" key="1">
    <citation type="journal article" date="2022" name="Syst. Appl. Microbiol.">
        <title>Rhodopirellula aestuarii sp. nov., a novel member of the genus Rhodopirellula isolated from brackish sediments collected in the Tagus River estuary, Portugal.</title>
        <authorList>
            <person name="Vitorino I.R."/>
            <person name="Klimek D."/>
            <person name="Calusinska M."/>
            <person name="Lobo-da-Cunha A."/>
            <person name="Vasconcelos V."/>
            <person name="Lage O.M."/>
        </authorList>
    </citation>
    <scope>NUCLEOTIDE SEQUENCE [LARGE SCALE GENOMIC DNA]</scope>
    <source>
        <strain evidence="3 4">ICT_H3.1</strain>
    </source>
</reference>
<gene>
    <name evidence="3" type="ORF">NB063_17105</name>
</gene>
<evidence type="ECO:0000313" key="4">
    <source>
        <dbReference type="Proteomes" id="UP001202961"/>
    </source>
</evidence>
<keyword evidence="2" id="KW-1133">Transmembrane helix</keyword>
<proteinExistence type="predicted"/>
<feature type="region of interest" description="Disordered" evidence="1">
    <location>
        <begin position="1"/>
        <end position="30"/>
    </location>
</feature>
<dbReference type="EMBL" id="JAMQBK010000044">
    <property type="protein sequence ID" value="MCM2372328.1"/>
    <property type="molecule type" value="Genomic_DNA"/>
</dbReference>
<evidence type="ECO:0000313" key="3">
    <source>
        <dbReference type="EMBL" id="MCM2372328.1"/>
    </source>
</evidence>
<accession>A0ABT0U5W4</accession>
<evidence type="ECO:0008006" key="5">
    <source>
        <dbReference type="Google" id="ProtNLM"/>
    </source>
</evidence>
<keyword evidence="2" id="KW-0812">Transmembrane</keyword>
<protein>
    <recommendedName>
        <fullName evidence="5">SPW repeat-containing protein</fullName>
    </recommendedName>
</protein>
<comment type="caution">
    <text evidence="3">The sequence shown here is derived from an EMBL/GenBank/DDBJ whole genome shotgun (WGS) entry which is preliminary data.</text>
</comment>
<keyword evidence="2" id="KW-0472">Membrane</keyword>
<dbReference type="RefSeq" id="WP_250929964.1">
    <property type="nucleotide sequence ID" value="NZ_JAMQBK010000044.1"/>
</dbReference>